<dbReference type="Gene3D" id="3.40.50.1000">
    <property type="entry name" value="HAD superfamily/HAD-like"/>
    <property type="match status" value="1"/>
</dbReference>
<dbReference type="InterPro" id="IPR023214">
    <property type="entry name" value="HAD_sf"/>
</dbReference>
<evidence type="ECO:0000256" key="1">
    <source>
        <dbReference type="ARBA" id="ARBA00022723"/>
    </source>
</evidence>
<dbReference type="InterPro" id="IPR006381">
    <property type="entry name" value="HAD-SF-IIB-MPGP"/>
</dbReference>
<protein>
    <submittedName>
        <fullName evidence="4">Mannosyl-3-phosphoglycerate phosphatase</fullName>
    </submittedName>
</protein>
<keyword evidence="1" id="KW-0479">Metal-binding</keyword>
<proteinExistence type="predicted"/>
<dbReference type="AlphaFoldDB" id="A0A0G1D5C0"/>
<evidence type="ECO:0000256" key="3">
    <source>
        <dbReference type="ARBA" id="ARBA00022842"/>
    </source>
</evidence>
<dbReference type="InterPro" id="IPR036412">
    <property type="entry name" value="HAD-like_sf"/>
</dbReference>
<dbReference type="Proteomes" id="UP000033980">
    <property type="component" value="Unassembled WGS sequence"/>
</dbReference>
<sequence>METVLQNNTIEIPCDTQIIIFTDLDGTFLNDQYSFAEAGEAFSLTKEREIPVVIVTSKTKLEVEKIQKDMGVWQKEPFIIENGGAVYIPLNYFHFDIRQEVPGAKISTDGKFIIVELGKPYSEVRRVMKEAALEVGLDVEGIGDISPEQFSLDTGLTMEDAVRAQQRQYQEGFKIINPNPLTIKEDEKRLKEAIEKRGFCLSIGGRYYQIMGSPAKVRAVEILINLYKKEYGNIFSVGLGDAPSDLDFMNECDQGFLLNNPRKKVEEGLSENITRIDTSGPDGWNEAIISVIKFHR</sequence>
<keyword evidence="2" id="KW-0378">Hydrolase</keyword>
<dbReference type="GO" id="GO:0005737">
    <property type="term" value="C:cytoplasm"/>
    <property type="evidence" value="ECO:0007669"/>
    <property type="project" value="InterPro"/>
</dbReference>
<evidence type="ECO:0000313" key="4">
    <source>
        <dbReference type="EMBL" id="KKS92909.1"/>
    </source>
</evidence>
<comment type="caution">
    <text evidence="4">The sequence shown here is derived from an EMBL/GenBank/DDBJ whole genome shotgun (WGS) entry which is preliminary data.</text>
</comment>
<dbReference type="SFLD" id="SFLDG01142">
    <property type="entry name" value="C2.B.2:_Mannosyl-3-phosphoglyc"/>
    <property type="match status" value="1"/>
</dbReference>
<dbReference type="GO" id="GO:0046872">
    <property type="term" value="F:metal ion binding"/>
    <property type="evidence" value="ECO:0007669"/>
    <property type="project" value="UniProtKB-KW"/>
</dbReference>
<organism evidence="4 5">
    <name type="scientific">Candidatus Collierbacteria bacterium GW2011_GWC2_43_12</name>
    <dbReference type="NCBI Taxonomy" id="1618390"/>
    <lineage>
        <taxon>Bacteria</taxon>
        <taxon>Candidatus Collieribacteriota</taxon>
    </lineage>
</organism>
<dbReference type="GO" id="GO:0051479">
    <property type="term" value="P:mannosylglycerate biosynthetic process"/>
    <property type="evidence" value="ECO:0007669"/>
    <property type="project" value="InterPro"/>
</dbReference>
<dbReference type="Pfam" id="PF08282">
    <property type="entry name" value="Hydrolase_3"/>
    <property type="match status" value="1"/>
</dbReference>
<keyword evidence="3" id="KW-0460">Magnesium</keyword>
<dbReference type="SUPFAM" id="SSF56784">
    <property type="entry name" value="HAD-like"/>
    <property type="match status" value="1"/>
</dbReference>
<dbReference type="EMBL" id="LCFK01000032">
    <property type="protein sequence ID" value="KKS92909.1"/>
    <property type="molecule type" value="Genomic_DNA"/>
</dbReference>
<gene>
    <name evidence="4" type="ORF">UV68_C0032G0004</name>
</gene>
<evidence type="ECO:0000256" key="2">
    <source>
        <dbReference type="ARBA" id="ARBA00022801"/>
    </source>
</evidence>
<reference evidence="4 5" key="1">
    <citation type="journal article" date="2015" name="Nature">
        <title>rRNA introns, odd ribosomes, and small enigmatic genomes across a large radiation of phyla.</title>
        <authorList>
            <person name="Brown C.T."/>
            <person name="Hug L.A."/>
            <person name="Thomas B.C."/>
            <person name="Sharon I."/>
            <person name="Castelle C.J."/>
            <person name="Singh A."/>
            <person name="Wilkins M.J."/>
            <person name="Williams K.H."/>
            <person name="Banfield J.F."/>
        </authorList>
    </citation>
    <scope>NUCLEOTIDE SEQUENCE [LARGE SCALE GENOMIC DNA]</scope>
</reference>
<accession>A0A0G1D5C0</accession>
<evidence type="ECO:0000313" key="5">
    <source>
        <dbReference type="Proteomes" id="UP000033980"/>
    </source>
</evidence>
<name>A0A0G1D5C0_9BACT</name>
<dbReference type="GO" id="GO:0050531">
    <property type="term" value="F:mannosyl-3-phosphoglycerate phosphatase activity"/>
    <property type="evidence" value="ECO:0007669"/>
    <property type="project" value="InterPro"/>
</dbReference>
<dbReference type="NCBIfam" id="TIGR01486">
    <property type="entry name" value="HAD-SF-IIB-MPGP"/>
    <property type="match status" value="1"/>
</dbReference>
<dbReference type="Gene3D" id="3.30.980.20">
    <property type="entry name" value="Putative mannosyl-3-phosphoglycerate phosphatase, domain 2"/>
    <property type="match status" value="1"/>
</dbReference>
<dbReference type="SFLD" id="SFLDS00003">
    <property type="entry name" value="Haloacid_Dehalogenase"/>
    <property type="match status" value="1"/>
</dbReference>
<dbReference type="SFLD" id="SFLDG01140">
    <property type="entry name" value="C2.B:_Phosphomannomutase_and_P"/>
    <property type="match status" value="1"/>
</dbReference>